<dbReference type="GO" id="GO:0016020">
    <property type="term" value="C:membrane"/>
    <property type="evidence" value="ECO:0007669"/>
    <property type="project" value="UniProtKB-SubCell"/>
</dbReference>
<dbReference type="InterPro" id="IPR003660">
    <property type="entry name" value="HAMP_dom"/>
</dbReference>
<keyword evidence="10" id="KW-0812">Transmembrane</keyword>
<evidence type="ECO:0000256" key="2">
    <source>
        <dbReference type="ARBA" id="ARBA00004370"/>
    </source>
</evidence>
<comment type="caution">
    <text evidence="13">The sequence shown here is derived from an EMBL/GenBank/DDBJ whole genome shotgun (WGS) entry which is preliminary data.</text>
</comment>
<evidence type="ECO:0000256" key="10">
    <source>
        <dbReference type="SAM" id="Phobius"/>
    </source>
</evidence>
<dbReference type="InterPro" id="IPR003594">
    <property type="entry name" value="HATPase_dom"/>
</dbReference>
<dbReference type="Pfam" id="PF00512">
    <property type="entry name" value="HisKA"/>
    <property type="match status" value="1"/>
</dbReference>
<dbReference type="PANTHER" id="PTHR43711:SF26">
    <property type="entry name" value="SENSOR HISTIDINE KINASE RCSC"/>
    <property type="match status" value="1"/>
</dbReference>
<gene>
    <name evidence="13" type="ORF">SAMN05660686_03302</name>
</gene>
<comment type="catalytic activity">
    <reaction evidence="1">
        <text>ATP + protein L-histidine = ADP + protein N-phospho-L-histidine.</text>
        <dbReference type="EC" id="2.7.13.3"/>
    </reaction>
</comment>
<evidence type="ECO:0000313" key="13">
    <source>
        <dbReference type="EMBL" id="SDG08654.1"/>
    </source>
</evidence>
<feature type="transmembrane region" description="Helical" evidence="10">
    <location>
        <begin position="175"/>
        <end position="195"/>
    </location>
</feature>
<keyword evidence="8" id="KW-0175">Coiled coil</keyword>
<dbReference type="InterPro" id="IPR004358">
    <property type="entry name" value="Sig_transdc_His_kin-like_C"/>
</dbReference>
<evidence type="ECO:0000259" key="12">
    <source>
        <dbReference type="PROSITE" id="PS50885"/>
    </source>
</evidence>
<evidence type="ECO:0000256" key="7">
    <source>
        <dbReference type="ARBA" id="ARBA00023012"/>
    </source>
</evidence>
<evidence type="ECO:0000256" key="5">
    <source>
        <dbReference type="ARBA" id="ARBA00022679"/>
    </source>
</evidence>
<keyword evidence="10" id="KW-1133">Transmembrane helix</keyword>
<feature type="domain" description="HAMP" evidence="12">
    <location>
        <begin position="201"/>
        <end position="259"/>
    </location>
</feature>
<dbReference type="EMBL" id="FNBW01000010">
    <property type="protein sequence ID" value="SDG08654.1"/>
    <property type="molecule type" value="Genomic_DNA"/>
</dbReference>
<dbReference type="Gene3D" id="6.10.340.10">
    <property type="match status" value="1"/>
</dbReference>
<reference evidence="13 14" key="1">
    <citation type="submission" date="2016-10" db="EMBL/GenBank/DDBJ databases">
        <authorList>
            <person name="Varghese N."/>
            <person name="Submissions S."/>
        </authorList>
    </citation>
    <scope>NUCLEOTIDE SEQUENCE [LARGE SCALE GENOMIC DNA]</scope>
    <source>
        <strain evidence="13 14">DSM 18839</strain>
    </source>
</reference>
<dbReference type="Gene3D" id="1.10.287.130">
    <property type="match status" value="1"/>
</dbReference>
<dbReference type="PROSITE" id="PS50109">
    <property type="entry name" value="HIS_KIN"/>
    <property type="match status" value="1"/>
</dbReference>
<sequence length="548" mass="59549">MTAAQQGPPRDTQSTPPQAGRSTVTGRLFRTAFLLYLVAATVITGALVAETYFSARADLERELTLHQRTLERTLAGPLWSLDLDEVAKIAVAAADLPEIVGIRVLDHNQAGEFTRAGDLPEGSAGVGEAPGAQALPGQGLAVSFPVDYSHAVGSTRVGYVTLFSSELVILERLRWHIALLVIAALLKTAILWFIFDRVSRSILVRPLYSLVEATRRTGFDKLEPVEFDPATAKAAAGTEIETLRTAFNDMIGQLRRSRDALSVLNADLETRVGERTRELETRTSEASAATARVEQSRRQVAAALEEAERAARAKSEFLALVSHELRTPLNSVLGFSELIQRQVDTHQDDVKPAQISSYADAIHESGTQLLTLVNDILDLSRIEAGRMEVTPEWIDTAATTRTVVEMMRDPATKQRLSLEFGLGADTPMLKVDPRRYRQMLMNLLSNALKYTEAGGSIRIDGHRRPDGWLEIVVADTGVGIPASDIAIALEPFGRTGDPTTRRLAGAGLGLPLVARMMQLHGGRLAIESAVNAGTRVILRFPPSSVSNE</sequence>
<dbReference type="OrthoDB" id="9806130at2"/>
<dbReference type="AlphaFoldDB" id="A0A8G2BJN5"/>
<dbReference type="InterPro" id="IPR050736">
    <property type="entry name" value="Sensor_HK_Regulatory"/>
</dbReference>
<dbReference type="InterPro" id="IPR036890">
    <property type="entry name" value="HATPase_C_sf"/>
</dbReference>
<dbReference type="SMART" id="SM00387">
    <property type="entry name" value="HATPase_c"/>
    <property type="match status" value="1"/>
</dbReference>
<dbReference type="SUPFAM" id="SSF47384">
    <property type="entry name" value="Homodimeric domain of signal transducing histidine kinase"/>
    <property type="match status" value="1"/>
</dbReference>
<dbReference type="FunFam" id="1.10.287.130:FF:000001">
    <property type="entry name" value="Two-component sensor histidine kinase"/>
    <property type="match status" value="1"/>
</dbReference>
<keyword evidence="6 13" id="KW-0418">Kinase</keyword>
<dbReference type="RefSeq" id="WP_093151928.1">
    <property type="nucleotide sequence ID" value="NZ_FNBW01000010.1"/>
</dbReference>
<dbReference type="PANTHER" id="PTHR43711">
    <property type="entry name" value="TWO-COMPONENT HISTIDINE KINASE"/>
    <property type="match status" value="1"/>
</dbReference>
<dbReference type="SUPFAM" id="SSF55874">
    <property type="entry name" value="ATPase domain of HSP90 chaperone/DNA topoisomerase II/histidine kinase"/>
    <property type="match status" value="1"/>
</dbReference>
<organism evidence="13 14">
    <name type="scientific">Thalassobaculum litoreum DSM 18839</name>
    <dbReference type="NCBI Taxonomy" id="1123362"/>
    <lineage>
        <taxon>Bacteria</taxon>
        <taxon>Pseudomonadati</taxon>
        <taxon>Pseudomonadota</taxon>
        <taxon>Alphaproteobacteria</taxon>
        <taxon>Rhodospirillales</taxon>
        <taxon>Thalassobaculaceae</taxon>
        <taxon>Thalassobaculum</taxon>
    </lineage>
</organism>
<keyword evidence="5" id="KW-0808">Transferase</keyword>
<feature type="domain" description="Histidine kinase" evidence="11">
    <location>
        <begin position="320"/>
        <end position="544"/>
    </location>
</feature>
<dbReference type="Gene3D" id="3.30.565.10">
    <property type="entry name" value="Histidine kinase-like ATPase, C-terminal domain"/>
    <property type="match status" value="1"/>
</dbReference>
<evidence type="ECO:0000256" key="4">
    <source>
        <dbReference type="ARBA" id="ARBA00022553"/>
    </source>
</evidence>
<protein>
    <recommendedName>
        <fullName evidence="3">histidine kinase</fullName>
        <ecNumber evidence="3">2.7.13.3</ecNumber>
    </recommendedName>
</protein>
<dbReference type="GO" id="GO:0000155">
    <property type="term" value="F:phosphorelay sensor kinase activity"/>
    <property type="evidence" value="ECO:0007669"/>
    <property type="project" value="InterPro"/>
</dbReference>
<evidence type="ECO:0000256" key="8">
    <source>
        <dbReference type="SAM" id="Coils"/>
    </source>
</evidence>
<dbReference type="InterPro" id="IPR005467">
    <property type="entry name" value="His_kinase_dom"/>
</dbReference>
<accession>A0A8G2BJN5</accession>
<keyword evidence="7" id="KW-0902">Two-component regulatory system</keyword>
<evidence type="ECO:0000259" key="11">
    <source>
        <dbReference type="PROSITE" id="PS50109"/>
    </source>
</evidence>
<keyword evidence="14" id="KW-1185">Reference proteome</keyword>
<feature type="coiled-coil region" evidence="8">
    <location>
        <begin position="286"/>
        <end position="313"/>
    </location>
</feature>
<keyword evidence="10" id="KW-0472">Membrane</keyword>
<evidence type="ECO:0000256" key="9">
    <source>
        <dbReference type="SAM" id="MobiDB-lite"/>
    </source>
</evidence>
<name>A0A8G2BJN5_9PROT</name>
<dbReference type="PROSITE" id="PS50885">
    <property type="entry name" value="HAMP"/>
    <property type="match status" value="1"/>
</dbReference>
<keyword evidence="4" id="KW-0597">Phosphoprotein</keyword>
<dbReference type="EC" id="2.7.13.3" evidence="3"/>
<dbReference type="CDD" id="cd00082">
    <property type="entry name" value="HisKA"/>
    <property type="match status" value="1"/>
</dbReference>
<comment type="subcellular location">
    <subcellularLocation>
        <location evidence="2">Membrane</location>
    </subcellularLocation>
</comment>
<dbReference type="SMART" id="SM00388">
    <property type="entry name" value="HisKA"/>
    <property type="match status" value="1"/>
</dbReference>
<feature type="compositionally biased region" description="Polar residues" evidence="9">
    <location>
        <begin position="11"/>
        <end position="22"/>
    </location>
</feature>
<dbReference type="Pfam" id="PF02518">
    <property type="entry name" value="HATPase_c"/>
    <property type="match status" value="1"/>
</dbReference>
<dbReference type="InterPro" id="IPR036097">
    <property type="entry name" value="HisK_dim/P_sf"/>
</dbReference>
<dbReference type="Proteomes" id="UP000198615">
    <property type="component" value="Unassembled WGS sequence"/>
</dbReference>
<evidence type="ECO:0000313" key="14">
    <source>
        <dbReference type="Proteomes" id="UP000198615"/>
    </source>
</evidence>
<dbReference type="InterPro" id="IPR003661">
    <property type="entry name" value="HisK_dim/P_dom"/>
</dbReference>
<proteinExistence type="predicted"/>
<feature type="region of interest" description="Disordered" evidence="9">
    <location>
        <begin position="1"/>
        <end position="22"/>
    </location>
</feature>
<feature type="transmembrane region" description="Helical" evidence="10">
    <location>
        <begin position="33"/>
        <end position="53"/>
    </location>
</feature>
<dbReference type="PRINTS" id="PR00344">
    <property type="entry name" value="BCTRLSENSOR"/>
</dbReference>
<evidence type="ECO:0000256" key="6">
    <source>
        <dbReference type="ARBA" id="ARBA00022777"/>
    </source>
</evidence>
<evidence type="ECO:0000256" key="3">
    <source>
        <dbReference type="ARBA" id="ARBA00012438"/>
    </source>
</evidence>
<evidence type="ECO:0000256" key="1">
    <source>
        <dbReference type="ARBA" id="ARBA00000085"/>
    </source>
</evidence>